<reference evidence="2 3" key="1">
    <citation type="journal article" date="2024" name="BMC Genomics">
        <title>De novo assembly and annotation of Popillia japonica's genome with initial clues to its potential as an invasive pest.</title>
        <authorList>
            <person name="Cucini C."/>
            <person name="Boschi S."/>
            <person name="Funari R."/>
            <person name="Cardaioli E."/>
            <person name="Iannotti N."/>
            <person name="Marturano G."/>
            <person name="Paoli F."/>
            <person name="Bruttini M."/>
            <person name="Carapelli A."/>
            <person name="Frati F."/>
            <person name="Nardi F."/>
        </authorList>
    </citation>
    <scope>NUCLEOTIDE SEQUENCE [LARGE SCALE GENOMIC DNA]</scope>
    <source>
        <strain evidence="2">DMR45628</strain>
    </source>
</reference>
<name>A0AAW1KSQ3_POPJA</name>
<evidence type="ECO:0000313" key="3">
    <source>
        <dbReference type="Proteomes" id="UP001458880"/>
    </source>
</evidence>
<dbReference type="AlphaFoldDB" id="A0AAW1KSQ3"/>
<gene>
    <name evidence="2" type="ORF">QE152_g19530</name>
</gene>
<dbReference type="EMBL" id="JASPKY010000185">
    <property type="protein sequence ID" value="KAK9722757.1"/>
    <property type="molecule type" value="Genomic_DNA"/>
</dbReference>
<dbReference type="Proteomes" id="UP001458880">
    <property type="component" value="Unassembled WGS sequence"/>
</dbReference>
<accession>A0AAW1KSQ3</accession>
<organism evidence="2 3">
    <name type="scientific">Popillia japonica</name>
    <name type="common">Japanese beetle</name>
    <dbReference type="NCBI Taxonomy" id="7064"/>
    <lineage>
        <taxon>Eukaryota</taxon>
        <taxon>Metazoa</taxon>
        <taxon>Ecdysozoa</taxon>
        <taxon>Arthropoda</taxon>
        <taxon>Hexapoda</taxon>
        <taxon>Insecta</taxon>
        <taxon>Pterygota</taxon>
        <taxon>Neoptera</taxon>
        <taxon>Endopterygota</taxon>
        <taxon>Coleoptera</taxon>
        <taxon>Polyphaga</taxon>
        <taxon>Scarabaeiformia</taxon>
        <taxon>Scarabaeidae</taxon>
        <taxon>Rutelinae</taxon>
        <taxon>Popillia</taxon>
    </lineage>
</organism>
<keyword evidence="3" id="KW-1185">Reference proteome</keyword>
<evidence type="ECO:0000256" key="1">
    <source>
        <dbReference type="SAM" id="MobiDB-lite"/>
    </source>
</evidence>
<proteinExistence type="predicted"/>
<protein>
    <submittedName>
        <fullName evidence="2">Uncharacterized protein</fullName>
    </submittedName>
</protein>
<feature type="region of interest" description="Disordered" evidence="1">
    <location>
        <begin position="40"/>
        <end position="79"/>
    </location>
</feature>
<sequence length="121" mass="13487">MLLSLEQVSALRDDRRRNRTPNALDGMLLSLEQVSALRDDRRRNRTIGADAGSAPPSVDDRRPNASEFSAPPSVDDRRPNASEFAVETVRSPAFFTFYGVRCFLFANVRPPSGGKIICCFR</sequence>
<evidence type="ECO:0000313" key="2">
    <source>
        <dbReference type="EMBL" id="KAK9722757.1"/>
    </source>
</evidence>
<comment type="caution">
    <text evidence="2">The sequence shown here is derived from an EMBL/GenBank/DDBJ whole genome shotgun (WGS) entry which is preliminary data.</text>
</comment>